<evidence type="ECO:0000256" key="12">
    <source>
        <dbReference type="ARBA" id="ARBA00022777"/>
    </source>
</evidence>
<reference evidence="22 23" key="1">
    <citation type="submission" date="2016-09" db="EMBL/GenBank/DDBJ databases">
        <title>The draft genome of Dichanthelium oligosanthes: A C3 panicoid grass species.</title>
        <authorList>
            <person name="Studer A.J."/>
            <person name="Schnable J.C."/>
            <person name="Brutnell T.P."/>
        </authorList>
    </citation>
    <scope>NUCLEOTIDE SEQUENCE [LARGE SCALE GENOMIC DNA]</scope>
    <source>
        <strain evidence="23">cv. Kellogg 1175</strain>
        <tissue evidence="22">Leaf</tissue>
    </source>
</reference>
<dbReference type="Gene3D" id="3.80.10.10">
    <property type="entry name" value="Ribonuclease Inhibitor"/>
    <property type="match status" value="4"/>
</dbReference>
<dbReference type="FunFam" id="3.30.200.20:FF:000432">
    <property type="entry name" value="LRR receptor-like serine/threonine-protein kinase EFR"/>
    <property type="match status" value="1"/>
</dbReference>
<evidence type="ECO:0000256" key="3">
    <source>
        <dbReference type="ARBA" id="ARBA00012513"/>
    </source>
</evidence>
<keyword evidence="9 20" id="KW-0732">Signal</keyword>
<evidence type="ECO:0000313" key="22">
    <source>
        <dbReference type="EMBL" id="OEL13247.1"/>
    </source>
</evidence>
<dbReference type="InterPro" id="IPR032675">
    <property type="entry name" value="LRR_dom_sf"/>
</dbReference>
<feature type="domain" description="Protein kinase" evidence="21">
    <location>
        <begin position="702"/>
        <end position="898"/>
    </location>
</feature>
<dbReference type="Pfam" id="PF13855">
    <property type="entry name" value="LRR_8"/>
    <property type="match status" value="2"/>
</dbReference>
<comment type="subcellular location">
    <subcellularLocation>
        <location evidence="1">Cell membrane</location>
        <topology evidence="1">Single-pass membrane protein</topology>
    </subcellularLocation>
</comment>
<dbReference type="PROSITE" id="PS50011">
    <property type="entry name" value="PROTEIN_KINASE_DOM"/>
    <property type="match status" value="1"/>
</dbReference>
<evidence type="ECO:0000256" key="17">
    <source>
        <dbReference type="ARBA" id="ARBA00023180"/>
    </source>
</evidence>
<evidence type="ECO:0000256" key="7">
    <source>
        <dbReference type="ARBA" id="ARBA00022679"/>
    </source>
</evidence>
<feature type="chain" id="PRO_5009187089" description="non-specific serine/threonine protein kinase" evidence="20">
    <location>
        <begin position="27"/>
        <end position="898"/>
    </location>
</feature>
<dbReference type="SUPFAM" id="SSF52058">
    <property type="entry name" value="L domain-like"/>
    <property type="match status" value="2"/>
</dbReference>
<keyword evidence="17" id="KW-0325">Glycoprotein</keyword>
<dbReference type="GO" id="GO:0005524">
    <property type="term" value="F:ATP binding"/>
    <property type="evidence" value="ECO:0007669"/>
    <property type="project" value="UniProtKB-UniRule"/>
</dbReference>
<evidence type="ECO:0000256" key="2">
    <source>
        <dbReference type="ARBA" id="ARBA00008684"/>
    </source>
</evidence>
<evidence type="ECO:0000256" key="4">
    <source>
        <dbReference type="ARBA" id="ARBA00022475"/>
    </source>
</evidence>
<dbReference type="STRING" id="888268.A0A1E5UK69"/>
<dbReference type="InterPro" id="IPR008271">
    <property type="entry name" value="Ser/Thr_kinase_AS"/>
</dbReference>
<keyword evidence="5" id="KW-0723">Serine/threonine-protein kinase</keyword>
<dbReference type="Pfam" id="PF00069">
    <property type="entry name" value="Pkinase"/>
    <property type="match status" value="1"/>
</dbReference>
<dbReference type="EC" id="2.7.11.1" evidence="3"/>
<keyword evidence="4" id="KW-1003">Cell membrane</keyword>
<evidence type="ECO:0000256" key="20">
    <source>
        <dbReference type="SAM" id="SignalP"/>
    </source>
</evidence>
<evidence type="ECO:0000256" key="5">
    <source>
        <dbReference type="ARBA" id="ARBA00022527"/>
    </source>
</evidence>
<dbReference type="Gene3D" id="1.10.510.10">
    <property type="entry name" value="Transferase(Phosphotransferase) domain 1"/>
    <property type="match status" value="1"/>
</dbReference>
<dbReference type="PANTHER" id="PTHR27000:SF777">
    <property type="entry name" value="PROTEIN KINASE DOMAIN-CONTAINING PROTEIN"/>
    <property type="match status" value="1"/>
</dbReference>
<evidence type="ECO:0000256" key="13">
    <source>
        <dbReference type="ARBA" id="ARBA00022840"/>
    </source>
</evidence>
<keyword evidence="16 22" id="KW-0675">Receptor</keyword>
<protein>
    <recommendedName>
        <fullName evidence="3">non-specific serine/threonine protein kinase</fullName>
        <ecNumber evidence="3">2.7.11.1</ecNumber>
    </recommendedName>
</protein>
<dbReference type="InterPro" id="IPR011009">
    <property type="entry name" value="Kinase-like_dom_sf"/>
</dbReference>
<feature type="transmembrane region" description="Helical" evidence="19">
    <location>
        <begin position="645"/>
        <end position="668"/>
    </location>
</feature>
<keyword evidence="15 19" id="KW-0472">Membrane</keyword>
<dbReference type="InterPro" id="IPR017441">
    <property type="entry name" value="Protein_kinase_ATP_BS"/>
</dbReference>
<dbReference type="GO" id="GO:0005886">
    <property type="term" value="C:plasma membrane"/>
    <property type="evidence" value="ECO:0007669"/>
    <property type="project" value="UniProtKB-SubCell"/>
</dbReference>
<dbReference type="InterPro" id="IPR003591">
    <property type="entry name" value="Leu-rich_rpt_typical-subtyp"/>
</dbReference>
<dbReference type="SMART" id="SM00369">
    <property type="entry name" value="LRR_TYP"/>
    <property type="match status" value="7"/>
</dbReference>
<evidence type="ECO:0000256" key="14">
    <source>
        <dbReference type="ARBA" id="ARBA00022989"/>
    </source>
</evidence>
<dbReference type="GO" id="GO:0004674">
    <property type="term" value="F:protein serine/threonine kinase activity"/>
    <property type="evidence" value="ECO:0007669"/>
    <property type="project" value="UniProtKB-KW"/>
</dbReference>
<keyword evidence="12 22" id="KW-0418">Kinase</keyword>
<dbReference type="EMBL" id="LWDX02074014">
    <property type="protein sequence ID" value="OEL13247.1"/>
    <property type="molecule type" value="Genomic_DNA"/>
</dbReference>
<dbReference type="PROSITE" id="PS00107">
    <property type="entry name" value="PROTEIN_KINASE_ATP"/>
    <property type="match status" value="1"/>
</dbReference>
<sequence length="898" mass="98062">MEVAAIGKFILVFIAFFCASVGIGSSNGIETDKMSLLEFKRAITLDPQQALISWNDSNHLCHWQGVHCRTKNPLRVTSLDLAKQGLVGQISPSLGNITFLKYIILVENRFNGEIPSSLGHLHHLQALYLSENMLRGIIPSFANCSILKELWLDRNNLVGQFPADLPHRLQQLQISYNNITGFIPPSLANITTLNMLSCVTNIIQGNIPCEFAKLPNLRLLYVGGNKFTGGFQQAILNLSTLVHLNVAINNLIGDIPSSIGNSLPNLTVLQLGGNFFHGNIPSSLTNASKIYYLDLSGNNFTGIVPRSIGKIARLSQLNLESNNLEVRNEQDWEFMNSLANCTKLQGFSVAMNLLEGKVPNSLGNLSVKLQALYLGGNQLSGGFPFGIANLQNLIVLALDNNQFNDVIPKWIGTLKNLQGAHLENNIFTGFVPSSFSNLSQLEYIYLDSNQFNGYLSPNLGSLKMLDTLSISNNNIQGMVPKEIFRIPTIMQIDLSFNNLDGKLPIEVGNAKQLIYLRLSSNKFSGDVPNTLGSCESLEFLKLDWNFFNGSIPTSLGNISSLKDLELSHNNLTGSIPMSLGNLKLLQQLDLSFNRLIGGVPTEGIFKNATAVRIDGNHGLCGGTPELHLLACSTMPLNSTKHKLPIVLKVMIPLASLLSLATVISIMLIQRGQHKRKSTFLPSLGYILPKVSYNGLARATDGFSASKLVGKGRYSSVYQGELFQDRKAVAIKVFSLGTRGAHKTFIAECNALRNVRHRNLVPIITACSSTDSMGNDFKALVYEFMPRGDLHALLHLKRDGENNSTLSCITLAQRLSIVVDVADALEYLHHNNIVHCDLKPSNILLDDNMTAHVGDFGLARFVVDSAALHLGDSISTSSVAIKGTIGYVAPGNAPNFIMC</sequence>
<dbReference type="FunFam" id="3.80.10.10:FF:000400">
    <property type="entry name" value="Nuclear pore complex protein NUP107"/>
    <property type="match status" value="1"/>
</dbReference>
<comment type="similarity">
    <text evidence="2">Belongs to the protein kinase superfamily. Ser/Thr protein kinase family.</text>
</comment>
<comment type="caution">
    <text evidence="22">The sequence shown here is derived from an EMBL/GenBank/DDBJ whole genome shotgun (WGS) entry which is preliminary data.</text>
</comment>
<dbReference type="Pfam" id="PF08263">
    <property type="entry name" value="LRRNT_2"/>
    <property type="match status" value="1"/>
</dbReference>
<accession>A0A1E5UK69</accession>
<dbReference type="PROSITE" id="PS51450">
    <property type="entry name" value="LRR"/>
    <property type="match status" value="1"/>
</dbReference>
<evidence type="ECO:0000256" key="1">
    <source>
        <dbReference type="ARBA" id="ARBA00004162"/>
    </source>
</evidence>
<keyword evidence="10" id="KW-0677">Repeat</keyword>
<dbReference type="InterPro" id="IPR001611">
    <property type="entry name" value="Leu-rich_rpt"/>
</dbReference>
<dbReference type="Gene3D" id="3.30.200.20">
    <property type="entry name" value="Phosphorylase Kinase, domain 1"/>
    <property type="match status" value="1"/>
</dbReference>
<dbReference type="OrthoDB" id="676979at2759"/>
<name>A0A1E5UK69_9POAL</name>
<keyword evidence="13 18" id="KW-0067">ATP-binding</keyword>
<keyword evidence="23" id="KW-1185">Reference proteome</keyword>
<keyword evidence="11 18" id="KW-0547">Nucleotide-binding</keyword>
<evidence type="ECO:0000259" key="21">
    <source>
        <dbReference type="PROSITE" id="PS50011"/>
    </source>
</evidence>
<evidence type="ECO:0000256" key="16">
    <source>
        <dbReference type="ARBA" id="ARBA00023170"/>
    </source>
</evidence>
<feature type="signal peptide" evidence="20">
    <location>
        <begin position="1"/>
        <end position="26"/>
    </location>
</feature>
<feature type="binding site" evidence="18">
    <location>
        <position position="731"/>
    </location>
    <ligand>
        <name>ATP</name>
        <dbReference type="ChEBI" id="CHEBI:30616"/>
    </ligand>
</feature>
<dbReference type="SMART" id="SM00220">
    <property type="entry name" value="S_TKc"/>
    <property type="match status" value="1"/>
</dbReference>
<dbReference type="FunFam" id="3.80.10.10:FF:000041">
    <property type="entry name" value="LRR receptor-like serine/threonine-protein kinase ERECTA"/>
    <property type="match status" value="1"/>
</dbReference>
<keyword evidence="6" id="KW-0433">Leucine-rich repeat</keyword>
<dbReference type="InterPro" id="IPR000719">
    <property type="entry name" value="Prot_kinase_dom"/>
</dbReference>
<dbReference type="SUPFAM" id="SSF56112">
    <property type="entry name" value="Protein kinase-like (PK-like)"/>
    <property type="match status" value="1"/>
</dbReference>
<dbReference type="InterPro" id="IPR013210">
    <property type="entry name" value="LRR_N_plant-typ"/>
</dbReference>
<keyword evidence="8 19" id="KW-0812">Transmembrane</keyword>
<evidence type="ECO:0000256" key="15">
    <source>
        <dbReference type="ARBA" id="ARBA00023136"/>
    </source>
</evidence>
<evidence type="ECO:0000313" key="23">
    <source>
        <dbReference type="Proteomes" id="UP000095767"/>
    </source>
</evidence>
<organism evidence="22 23">
    <name type="scientific">Dichanthelium oligosanthes</name>
    <dbReference type="NCBI Taxonomy" id="888268"/>
    <lineage>
        <taxon>Eukaryota</taxon>
        <taxon>Viridiplantae</taxon>
        <taxon>Streptophyta</taxon>
        <taxon>Embryophyta</taxon>
        <taxon>Tracheophyta</taxon>
        <taxon>Spermatophyta</taxon>
        <taxon>Magnoliopsida</taxon>
        <taxon>Liliopsida</taxon>
        <taxon>Poales</taxon>
        <taxon>Poaceae</taxon>
        <taxon>PACMAD clade</taxon>
        <taxon>Panicoideae</taxon>
        <taxon>Panicodae</taxon>
        <taxon>Paniceae</taxon>
        <taxon>Dichantheliinae</taxon>
        <taxon>Dichanthelium</taxon>
    </lineage>
</organism>
<evidence type="ECO:0000256" key="18">
    <source>
        <dbReference type="PROSITE-ProRule" id="PRU10141"/>
    </source>
</evidence>
<evidence type="ECO:0000256" key="6">
    <source>
        <dbReference type="ARBA" id="ARBA00022614"/>
    </source>
</evidence>
<dbReference type="PROSITE" id="PS00108">
    <property type="entry name" value="PROTEIN_KINASE_ST"/>
    <property type="match status" value="1"/>
</dbReference>
<evidence type="ECO:0000256" key="9">
    <source>
        <dbReference type="ARBA" id="ARBA00022729"/>
    </source>
</evidence>
<dbReference type="Proteomes" id="UP000095767">
    <property type="component" value="Unassembled WGS sequence"/>
</dbReference>
<proteinExistence type="inferred from homology"/>
<evidence type="ECO:0000256" key="8">
    <source>
        <dbReference type="ARBA" id="ARBA00022692"/>
    </source>
</evidence>
<evidence type="ECO:0000256" key="11">
    <source>
        <dbReference type="ARBA" id="ARBA00022741"/>
    </source>
</evidence>
<dbReference type="Pfam" id="PF00560">
    <property type="entry name" value="LRR_1"/>
    <property type="match status" value="4"/>
</dbReference>
<dbReference type="PANTHER" id="PTHR27000">
    <property type="entry name" value="LEUCINE-RICH REPEAT RECEPTOR-LIKE PROTEIN KINASE FAMILY PROTEIN-RELATED"/>
    <property type="match status" value="1"/>
</dbReference>
<evidence type="ECO:0000256" key="19">
    <source>
        <dbReference type="SAM" id="Phobius"/>
    </source>
</evidence>
<gene>
    <name evidence="22" type="ORF">BAE44_0025734</name>
</gene>
<dbReference type="FunFam" id="3.80.10.10:FF:000288">
    <property type="entry name" value="LRR receptor-like serine/threonine-protein kinase EFR"/>
    <property type="match status" value="1"/>
</dbReference>
<keyword evidence="14 19" id="KW-1133">Transmembrane helix</keyword>
<keyword evidence="7" id="KW-0808">Transferase</keyword>
<dbReference type="AlphaFoldDB" id="A0A1E5UK69"/>
<evidence type="ECO:0000256" key="10">
    <source>
        <dbReference type="ARBA" id="ARBA00022737"/>
    </source>
</evidence>